<dbReference type="Pfam" id="PF22600">
    <property type="entry name" value="MTPAP-like_central"/>
    <property type="match status" value="1"/>
</dbReference>
<dbReference type="SUPFAM" id="SSF81631">
    <property type="entry name" value="PAP/OAS1 substrate-binding domain"/>
    <property type="match status" value="1"/>
</dbReference>
<dbReference type="InterPro" id="IPR054708">
    <property type="entry name" value="MTPAP-like_central"/>
</dbReference>
<evidence type="ECO:0000256" key="4">
    <source>
        <dbReference type="ARBA" id="ARBA00022679"/>
    </source>
</evidence>
<dbReference type="STRING" id="45351.A7S822"/>
<keyword evidence="10" id="KW-1185">Reference proteome</keyword>
<evidence type="ECO:0000259" key="7">
    <source>
        <dbReference type="Pfam" id="PF03828"/>
    </source>
</evidence>
<dbReference type="Pfam" id="PF03828">
    <property type="entry name" value="PAP_assoc"/>
    <property type="match status" value="1"/>
</dbReference>
<dbReference type="AlphaFoldDB" id="A7S822"/>
<dbReference type="EC" id="2.7.7.19" evidence="3"/>
<feature type="non-terminal residue" evidence="9">
    <location>
        <position position="307"/>
    </location>
</feature>
<dbReference type="GO" id="GO:0031123">
    <property type="term" value="P:RNA 3'-end processing"/>
    <property type="evidence" value="ECO:0000318"/>
    <property type="project" value="GO_Central"/>
</dbReference>
<evidence type="ECO:0000259" key="8">
    <source>
        <dbReference type="Pfam" id="PF22600"/>
    </source>
</evidence>
<dbReference type="EMBL" id="DS469595">
    <property type="protein sequence ID" value="EDO40179.1"/>
    <property type="molecule type" value="Genomic_DNA"/>
</dbReference>
<dbReference type="PANTHER" id="PTHR23092">
    <property type="entry name" value="POLY(A) RNA POLYMERASE"/>
    <property type="match status" value="1"/>
</dbReference>
<dbReference type="PhylomeDB" id="A7S822"/>
<evidence type="ECO:0000313" key="10">
    <source>
        <dbReference type="Proteomes" id="UP000001593"/>
    </source>
</evidence>
<dbReference type="FunFam" id="1.10.1410.10:FF:000003">
    <property type="entry name" value="non-canonical poly(A) RNA polymerase PAPD7"/>
    <property type="match status" value="1"/>
</dbReference>
<comment type="cofactor">
    <cofactor evidence="1">
        <name>Mn(2+)</name>
        <dbReference type="ChEBI" id="CHEBI:29035"/>
    </cofactor>
</comment>
<dbReference type="GO" id="GO:1990817">
    <property type="term" value="F:poly(A) RNA polymerase activity"/>
    <property type="evidence" value="ECO:0000318"/>
    <property type="project" value="GO_Central"/>
</dbReference>
<protein>
    <recommendedName>
        <fullName evidence="3">polynucleotide adenylyltransferase</fullName>
        <ecNumber evidence="3">2.7.7.19</ecNumber>
    </recommendedName>
</protein>
<evidence type="ECO:0000256" key="1">
    <source>
        <dbReference type="ARBA" id="ARBA00001936"/>
    </source>
</evidence>
<evidence type="ECO:0000256" key="6">
    <source>
        <dbReference type="ARBA" id="ARBA00022842"/>
    </source>
</evidence>
<feature type="domain" description="Poly(A) RNA polymerase mitochondrial-like central palm" evidence="8">
    <location>
        <begin position="3"/>
        <end position="110"/>
    </location>
</feature>
<reference evidence="9 10" key="1">
    <citation type="journal article" date="2007" name="Science">
        <title>Sea anemone genome reveals ancestral eumetazoan gene repertoire and genomic organization.</title>
        <authorList>
            <person name="Putnam N.H."/>
            <person name="Srivastava M."/>
            <person name="Hellsten U."/>
            <person name="Dirks B."/>
            <person name="Chapman J."/>
            <person name="Salamov A."/>
            <person name="Terry A."/>
            <person name="Shapiro H."/>
            <person name="Lindquist E."/>
            <person name="Kapitonov V.V."/>
            <person name="Jurka J."/>
            <person name="Genikhovich G."/>
            <person name="Grigoriev I.V."/>
            <person name="Lucas S.M."/>
            <person name="Steele R.E."/>
            <person name="Finnerty J.R."/>
            <person name="Technau U."/>
            <person name="Martindale M.Q."/>
            <person name="Rokhsar D.S."/>
        </authorList>
    </citation>
    <scope>NUCLEOTIDE SEQUENCE [LARGE SCALE GENOMIC DNA]</scope>
    <source>
        <strain evidence="10">CH2 X CH6</strain>
    </source>
</reference>
<sequence length="307" mass="34758">MKPRKCEEAMRWEVVGRVHEVIVRLWPTAKVEVYGSFKTALFLPTSDIDLVVFGKWERLPLWTLEKALQANQIADPSSIKVLDKASVPIIKLTDKKTQVKVDISFNVLAGPTAAKFVKENMELFPCLPPLVLVLKQFLVLRDLNEVFRIFKAKLDIFDFILPCVFISQHHPRGDGCSLDHNLGVLLIEFFELYGNNFNYVNTGISVRDGGSYFNKQEVLNDVGEGFNTSLLCIEDPFTPGNYIGKSSYAFMQVKQAFNYAYLVLSKAVNSPNPTIDGVSKHSLLSRIVRVTKEAVEYRNFVESNWGN</sequence>
<feature type="domain" description="PAP-associated" evidence="7">
    <location>
        <begin position="181"/>
        <end position="241"/>
    </location>
</feature>
<gene>
    <name evidence="9" type="ORF">NEMVEDRAFT_v1g21910</name>
</gene>
<dbReference type="FunFam" id="3.30.460.10:FF:000006">
    <property type="entry name" value="non-canonical poly(A) RNA polymerase PAPD5"/>
    <property type="match status" value="1"/>
</dbReference>
<dbReference type="Gene3D" id="3.30.460.10">
    <property type="entry name" value="Beta Polymerase, domain 2"/>
    <property type="match status" value="1"/>
</dbReference>
<dbReference type="GO" id="GO:0043634">
    <property type="term" value="P:polyadenylation-dependent ncRNA catabolic process"/>
    <property type="evidence" value="ECO:0000318"/>
    <property type="project" value="GO_Central"/>
</dbReference>
<keyword evidence="4" id="KW-0808">Transferase</keyword>
<dbReference type="CDD" id="cd05402">
    <property type="entry name" value="NT_PAP_TUTase"/>
    <property type="match status" value="1"/>
</dbReference>
<dbReference type="InParanoid" id="A7S822"/>
<evidence type="ECO:0000256" key="2">
    <source>
        <dbReference type="ARBA" id="ARBA00008593"/>
    </source>
</evidence>
<name>A7S822_NEMVE</name>
<dbReference type="InterPro" id="IPR043519">
    <property type="entry name" value="NT_sf"/>
</dbReference>
<proteinExistence type="inferred from homology"/>
<keyword evidence="5" id="KW-0479">Metal-binding</keyword>
<dbReference type="SUPFAM" id="SSF81301">
    <property type="entry name" value="Nucleotidyltransferase"/>
    <property type="match status" value="1"/>
</dbReference>
<evidence type="ECO:0000256" key="3">
    <source>
        <dbReference type="ARBA" id="ARBA00012388"/>
    </source>
</evidence>
<evidence type="ECO:0000256" key="5">
    <source>
        <dbReference type="ARBA" id="ARBA00022723"/>
    </source>
</evidence>
<accession>A7S822</accession>
<dbReference type="InterPro" id="IPR045862">
    <property type="entry name" value="Trf4-like"/>
</dbReference>
<dbReference type="Proteomes" id="UP000001593">
    <property type="component" value="Unassembled WGS sequence"/>
</dbReference>
<dbReference type="GO" id="GO:0046872">
    <property type="term" value="F:metal ion binding"/>
    <property type="evidence" value="ECO:0007669"/>
    <property type="project" value="UniProtKB-KW"/>
</dbReference>
<dbReference type="eggNOG" id="KOG1906">
    <property type="taxonomic scope" value="Eukaryota"/>
</dbReference>
<dbReference type="GO" id="GO:0005730">
    <property type="term" value="C:nucleolus"/>
    <property type="evidence" value="ECO:0000318"/>
    <property type="project" value="GO_Central"/>
</dbReference>
<comment type="similarity">
    <text evidence="2">Belongs to the DNA polymerase type-B-like family.</text>
</comment>
<dbReference type="GO" id="GO:0031499">
    <property type="term" value="C:TRAMP complex"/>
    <property type="evidence" value="ECO:0000318"/>
    <property type="project" value="GO_Central"/>
</dbReference>
<dbReference type="InterPro" id="IPR002058">
    <property type="entry name" value="PAP_assoc"/>
</dbReference>
<organism evidence="9 10">
    <name type="scientific">Nematostella vectensis</name>
    <name type="common">Starlet sea anemone</name>
    <dbReference type="NCBI Taxonomy" id="45351"/>
    <lineage>
        <taxon>Eukaryota</taxon>
        <taxon>Metazoa</taxon>
        <taxon>Cnidaria</taxon>
        <taxon>Anthozoa</taxon>
        <taxon>Hexacorallia</taxon>
        <taxon>Actiniaria</taxon>
        <taxon>Edwardsiidae</taxon>
        <taxon>Nematostella</taxon>
    </lineage>
</organism>
<dbReference type="PANTHER" id="PTHR23092:SF15">
    <property type="entry name" value="INACTIVE NON-CANONICAL POLY(A) RNA POLYMERASE PROTEIN TRF4-2-RELATED"/>
    <property type="match status" value="1"/>
</dbReference>
<dbReference type="HOGENOM" id="CLU_013572_0_0_1"/>
<evidence type="ECO:0000313" key="9">
    <source>
        <dbReference type="EMBL" id="EDO40179.1"/>
    </source>
</evidence>
<dbReference type="OMA" id="NAPNMLE"/>
<dbReference type="Gene3D" id="1.10.1410.10">
    <property type="match status" value="1"/>
</dbReference>
<keyword evidence="6" id="KW-0460">Magnesium</keyword>